<proteinExistence type="predicted"/>
<reference evidence="2 3" key="1">
    <citation type="journal article" date="2016" name="Nat. Commun.">
        <title>Ectomycorrhizal ecology is imprinted in the genome of the dominant symbiotic fungus Cenococcum geophilum.</title>
        <authorList>
            <consortium name="DOE Joint Genome Institute"/>
            <person name="Peter M."/>
            <person name="Kohler A."/>
            <person name="Ohm R.A."/>
            <person name="Kuo A."/>
            <person name="Krutzmann J."/>
            <person name="Morin E."/>
            <person name="Arend M."/>
            <person name="Barry K.W."/>
            <person name="Binder M."/>
            <person name="Choi C."/>
            <person name="Clum A."/>
            <person name="Copeland A."/>
            <person name="Grisel N."/>
            <person name="Haridas S."/>
            <person name="Kipfer T."/>
            <person name="LaButti K."/>
            <person name="Lindquist E."/>
            <person name="Lipzen A."/>
            <person name="Maire R."/>
            <person name="Meier B."/>
            <person name="Mihaltcheva S."/>
            <person name="Molinier V."/>
            <person name="Murat C."/>
            <person name="Poggeler S."/>
            <person name="Quandt C.A."/>
            <person name="Sperisen C."/>
            <person name="Tritt A."/>
            <person name="Tisserant E."/>
            <person name="Crous P.W."/>
            <person name="Henrissat B."/>
            <person name="Nehls U."/>
            <person name="Egli S."/>
            <person name="Spatafora J.W."/>
            <person name="Grigoriev I.V."/>
            <person name="Martin F.M."/>
        </authorList>
    </citation>
    <scope>NUCLEOTIDE SEQUENCE [LARGE SCALE GENOMIC DNA]</scope>
    <source>
        <strain evidence="2 3">CBS 459.81</strain>
    </source>
</reference>
<dbReference type="GO" id="GO:0046983">
    <property type="term" value="F:protein dimerization activity"/>
    <property type="evidence" value="ECO:0007669"/>
    <property type="project" value="InterPro"/>
</dbReference>
<evidence type="ECO:0000313" key="3">
    <source>
        <dbReference type="Proteomes" id="UP000250266"/>
    </source>
</evidence>
<feature type="domain" description="HAT C-terminal dimerisation" evidence="1">
    <location>
        <begin position="2"/>
        <end position="52"/>
    </location>
</feature>
<dbReference type="OrthoDB" id="3944237at2759"/>
<sequence>QDRYSVLGKPALDIYSIPAFLADCERVFSEFGNLLGVRRLNMKPELLGTLQSIGS</sequence>
<protein>
    <recommendedName>
        <fullName evidence="1">HAT C-terminal dimerisation domain-containing protein</fullName>
    </recommendedName>
</protein>
<feature type="non-terminal residue" evidence="2">
    <location>
        <position position="1"/>
    </location>
</feature>
<dbReference type="InterPro" id="IPR012337">
    <property type="entry name" value="RNaseH-like_sf"/>
</dbReference>
<dbReference type="AlphaFoldDB" id="A0A8E2E5D4"/>
<dbReference type="InterPro" id="IPR008906">
    <property type="entry name" value="HATC_C_dom"/>
</dbReference>
<name>A0A8E2E5D4_9PEZI</name>
<evidence type="ECO:0000313" key="2">
    <source>
        <dbReference type="EMBL" id="OCK77565.1"/>
    </source>
</evidence>
<dbReference type="Pfam" id="PF05699">
    <property type="entry name" value="Dimer_Tnp_hAT"/>
    <property type="match status" value="1"/>
</dbReference>
<dbReference type="EMBL" id="KV745117">
    <property type="protein sequence ID" value="OCK77565.1"/>
    <property type="molecule type" value="Genomic_DNA"/>
</dbReference>
<organism evidence="2 3">
    <name type="scientific">Lepidopterella palustris CBS 459.81</name>
    <dbReference type="NCBI Taxonomy" id="1314670"/>
    <lineage>
        <taxon>Eukaryota</taxon>
        <taxon>Fungi</taxon>
        <taxon>Dikarya</taxon>
        <taxon>Ascomycota</taxon>
        <taxon>Pezizomycotina</taxon>
        <taxon>Dothideomycetes</taxon>
        <taxon>Pleosporomycetidae</taxon>
        <taxon>Mytilinidiales</taxon>
        <taxon>Argynnaceae</taxon>
        <taxon>Lepidopterella</taxon>
    </lineage>
</organism>
<gene>
    <name evidence="2" type="ORF">K432DRAFT_303905</name>
</gene>
<dbReference type="SUPFAM" id="SSF53098">
    <property type="entry name" value="Ribonuclease H-like"/>
    <property type="match status" value="1"/>
</dbReference>
<keyword evidence="3" id="KW-1185">Reference proteome</keyword>
<evidence type="ECO:0000259" key="1">
    <source>
        <dbReference type="Pfam" id="PF05699"/>
    </source>
</evidence>
<accession>A0A8E2E5D4</accession>
<dbReference type="Proteomes" id="UP000250266">
    <property type="component" value="Unassembled WGS sequence"/>
</dbReference>